<dbReference type="InterPro" id="IPR002347">
    <property type="entry name" value="SDR_fam"/>
</dbReference>
<dbReference type="SUPFAM" id="SSF51735">
    <property type="entry name" value="NAD(P)-binding Rossmann-fold domains"/>
    <property type="match status" value="1"/>
</dbReference>
<proteinExistence type="inferred from homology"/>
<dbReference type="InterPro" id="IPR020904">
    <property type="entry name" value="Sc_DH/Rdtase_CS"/>
</dbReference>
<dbReference type="GO" id="GO:0016616">
    <property type="term" value="F:oxidoreductase activity, acting on the CH-OH group of donors, NAD or NADP as acceptor"/>
    <property type="evidence" value="ECO:0007669"/>
    <property type="project" value="TreeGrafter"/>
</dbReference>
<name>A0A927C508_9GAMM</name>
<reference evidence="2" key="1">
    <citation type="submission" date="2020-09" db="EMBL/GenBank/DDBJ databases">
        <authorList>
            <person name="Yoon J.-W."/>
        </authorList>
    </citation>
    <scope>NUCLEOTIDE SEQUENCE</scope>
    <source>
        <strain evidence="2">KMU-158</strain>
    </source>
</reference>
<protein>
    <submittedName>
        <fullName evidence="2">SDR family oxidoreductase</fullName>
    </submittedName>
</protein>
<dbReference type="PRINTS" id="PR00080">
    <property type="entry name" value="SDRFAMILY"/>
</dbReference>
<dbReference type="PROSITE" id="PS00061">
    <property type="entry name" value="ADH_SHORT"/>
    <property type="match status" value="1"/>
</dbReference>
<organism evidence="2 3">
    <name type="scientific">Spongiibacter pelagi</name>
    <dbReference type="NCBI Taxonomy" id="2760804"/>
    <lineage>
        <taxon>Bacteria</taxon>
        <taxon>Pseudomonadati</taxon>
        <taxon>Pseudomonadota</taxon>
        <taxon>Gammaproteobacteria</taxon>
        <taxon>Cellvibrionales</taxon>
        <taxon>Spongiibacteraceae</taxon>
        <taxon>Spongiibacter</taxon>
    </lineage>
</organism>
<dbReference type="EMBL" id="JACXLD010000006">
    <property type="protein sequence ID" value="MBD2859540.1"/>
    <property type="molecule type" value="Genomic_DNA"/>
</dbReference>
<dbReference type="FunFam" id="3.40.50.720:FF:000084">
    <property type="entry name" value="Short-chain dehydrogenase reductase"/>
    <property type="match status" value="1"/>
</dbReference>
<dbReference type="InterPro" id="IPR036291">
    <property type="entry name" value="NAD(P)-bd_dom_sf"/>
</dbReference>
<comment type="similarity">
    <text evidence="1">Belongs to the short-chain dehydrogenases/reductases (SDR) family.</text>
</comment>
<dbReference type="Proteomes" id="UP000610558">
    <property type="component" value="Unassembled WGS sequence"/>
</dbReference>
<dbReference type="PANTHER" id="PTHR42760">
    <property type="entry name" value="SHORT-CHAIN DEHYDROGENASES/REDUCTASES FAMILY MEMBER"/>
    <property type="match status" value="1"/>
</dbReference>
<comment type="caution">
    <text evidence="2">The sequence shown here is derived from an EMBL/GenBank/DDBJ whole genome shotgun (WGS) entry which is preliminary data.</text>
</comment>
<sequence length="241" mass="26108">MSSIKFDYKDNTVLVTGGSQGIGYAIAKAFTEAGADVHITGTRAAASDYQDDLSAFTYHSVKLQDREARRALIERFTSLDVLVNNAALAGENEYDYEEYLQTIEVNLNAVTDLCYGFKPLLEKSRGAIVTVGSSASFIALRKQPAYTASKAGILGFSRAIADQWATLGIRVNVVAPGYIDTRIISHVSQDEAMSKAILRTIPAKRWGQPEEVAKAVLFLACAEVGYINGQSLIVDGGLMLR</sequence>
<dbReference type="PRINTS" id="PR00081">
    <property type="entry name" value="GDHRDH"/>
</dbReference>
<evidence type="ECO:0000313" key="3">
    <source>
        <dbReference type="Proteomes" id="UP000610558"/>
    </source>
</evidence>
<dbReference type="Gene3D" id="3.40.50.720">
    <property type="entry name" value="NAD(P)-binding Rossmann-like Domain"/>
    <property type="match status" value="1"/>
</dbReference>
<dbReference type="AlphaFoldDB" id="A0A927C508"/>
<evidence type="ECO:0000256" key="1">
    <source>
        <dbReference type="ARBA" id="ARBA00006484"/>
    </source>
</evidence>
<dbReference type="RefSeq" id="WP_190765497.1">
    <property type="nucleotide sequence ID" value="NZ_JACXLD010000006.1"/>
</dbReference>
<dbReference type="Pfam" id="PF13561">
    <property type="entry name" value="adh_short_C2"/>
    <property type="match status" value="1"/>
</dbReference>
<keyword evidence="3" id="KW-1185">Reference proteome</keyword>
<gene>
    <name evidence="2" type="ORF">IB286_11040</name>
</gene>
<evidence type="ECO:0000313" key="2">
    <source>
        <dbReference type="EMBL" id="MBD2859540.1"/>
    </source>
</evidence>
<accession>A0A927C508</accession>